<feature type="domain" description="ZZ-type" evidence="4">
    <location>
        <begin position="165"/>
        <end position="198"/>
    </location>
</feature>
<proteinExistence type="predicted"/>
<keyword evidence="3" id="KW-0862">Zinc</keyword>
<dbReference type="SUPFAM" id="SSF49599">
    <property type="entry name" value="TRAF domain-like"/>
    <property type="match status" value="1"/>
</dbReference>
<gene>
    <name evidence="5" type="ORF">AKO1_000131</name>
</gene>
<evidence type="ECO:0000256" key="3">
    <source>
        <dbReference type="ARBA" id="ARBA00022833"/>
    </source>
</evidence>
<protein>
    <recommendedName>
        <fullName evidence="4">ZZ-type domain-containing protein</fullName>
    </recommendedName>
</protein>
<evidence type="ECO:0000256" key="1">
    <source>
        <dbReference type="ARBA" id="ARBA00022723"/>
    </source>
</evidence>
<dbReference type="EMBL" id="JAOPGA020001371">
    <property type="protein sequence ID" value="KAL0487745.1"/>
    <property type="molecule type" value="Genomic_DNA"/>
</dbReference>
<evidence type="ECO:0000256" key="2">
    <source>
        <dbReference type="ARBA" id="ARBA00022771"/>
    </source>
</evidence>
<accession>A0AAW2ZE76</accession>
<dbReference type="InterPro" id="IPR000433">
    <property type="entry name" value="Znf_ZZ"/>
</dbReference>
<reference evidence="5 6" key="1">
    <citation type="submission" date="2024-03" db="EMBL/GenBank/DDBJ databases">
        <title>The Acrasis kona genome and developmental transcriptomes reveal deep origins of eukaryotic multicellular pathways.</title>
        <authorList>
            <person name="Sheikh S."/>
            <person name="Fu C.-J."/>
            <person name="Brown M.W."/>
            <person name="Baldauf S.L."/>
        </authorList>
    </citation>
    <scope>NUCLEOTIDE SEQUENCE [LARGE SCALE GENOMIC DNA]</scope>
    <source>
        <strain evidence="5 6">ATCC MYA-3509</strain>
    </source>
</reference>
<dbReference type="Gene3D" id="3.30.40.10">
    <property type="entry name" value="Zinc/RING finger domain, C3HC4 (zinc finger)"/>
    <property type="match status" value="1"/>
</dbReference>
<dbReference type="Proteomes" id="UP001431209">
    <property type="component" value="Unassembled WGS sequence"/>
</dbReference>
<evidence type="ECO:0000313" key="5">
    <source>
        <dbReference type="EMBL" id="KAL0487745.1"/>
    </source>
</evidence>
<evidence type="ECO:0000259" key="4">
    <source>
        <dbReference type="Pfam" id="PF00569"/>
    </source>
</evidence>
<dbReference type="GO" id="GO:0008270">
    <property type="term" value="F:zinc ion binding"/>
    <property type="evidence" value="ECO:0007669"/>
    <property type="project" value="UniProtKB-KW"/>
</dbReference>
<dbReference type="Pfam" id="PF00569">
    <property type="entry name" value="ZZ"/>
    <property type="match status" value="1"/>
</dbReference>
<dbReference type="AlphaFoldDB" id="A0AAW2ZE76"/>
<sequence length="263" mass="29629">MTTINNLKSSRFVEEIIKKLPSSCYVPGCDFKSTYEKVASHVPSCGHQLISCDHDGCNQMIKLKDLEDHKRIHLGSLIKCQHFDEGCGWNGSASKLAEHNKKCLHRLLTIKQNEVEELKSIVKALSIRVQELEKKNNAPNVNLMKTVPIFRNNQCTCNGSGDYNSKRYSCDKCKKSYDSSYKAIHACPNFDLCINCALDAPTFKKINNHPCTCNGYGVYDKNVFCCDTCKIVKDGRSQVHLCGNLDICKPCVINRRSTLLLNK</sequence>
<dbReference type="InterPro" id="IPR013083">
    <property type="entry name" value="Znf_RING/FYVE/PHD"/>
</dbReference>
<evidence type="ECO:0000313" key="6">
    <source>
        <dbReference type="Proteomes" id="UP001431209"/>
    </source>
</evidence>
<organism evidence="5 6">
    <name type="scientific">Acrasis kona</name>
    <dbReference type="NCBI Taxonomy" id="1008807"/>
    <lineage>
        <taxon>Eukaryota</taxon>
        <taxon>Discoba</taxon>
        <taxon>Heterolobosea</taxon>
        <taxon>Tetramitia</taxon>
        <taxon>Eutetramitia</taxon>
        <taxon>Acrasidae</taxon>
        <taxon>Acrasis</taxon>
    </lineage>
</organism>
<keyword evidence="2" id="KW-0863">Zinc-finger</keyword>
<keyword evidence="6" id="KW-1185">Reference proteome</keyword>
<keyword evidence="1" id="KW-0479">Metal-binding</keyword>
<name>A0AAW2ZE76_9EUKA</name>
<comment type="caution">
    <text evidence="5">The sequence shown here is derived from an EMBL/GenBank/DDBJ whole genome shotgun (WGS) entry which is preliminary data.</text>
</comment>